<dbReference type="GO" id="GO:0005634">
    <property type="term" value="C:nucleus"/>
    <property type="evidence" value="ECO:0007669"/>
    <property type="project" value="TreeGrafter"/>
</dbReference>
<keyword evidence="7 10" id="KW-0786">Thiamine pyrophosphate</keyword>
<gene>
    <name evidence="14" type="ORF">GRF29_161g830248</name>
</gene>
<keyword evidence="4 9" id="KW-0479">Metal-binding</keyword>
<comment type="caution">
    <text evidence="14">The sequence shown here is derived from an EMBL/GenBank/DDBJ whole genome shotgun (WGS) entry which is preliminary data.</text>
</comment>
<dbReference type="InterPro" id="IPR012001">
    <property type="entry name" value="Thiamin_PyroP_enz_TPP-bd_dom"/>
</dbReference>
<dbReference type="GO" id="GO:0030976">
    <property type="term" value="F:thiamine pyrophosphate binding"/>
    <property type="evidence" value="ECO:0007669"/>
    <property type="project" value="InterPro"/>
</dbReference>
<dbReference type="InterPro" id="IPR012110">
    <property type="entry name" value="PDC/IPDC-like"/>
</dbReference>
<evidence type="ECO:0000256" key="5">
    <source>
        <dbReference type="ARBA" id="ARBA00022793"/>
    </source>
</evidence>
<feature type="binding site" evidence="9">
    <location>
        <position position="478"/>
    </location>
    <ligand>
        <name>Mg(2+)</name>
        <dbReference type="ChEBI" id="CHEBI:18420"/>
    </ligand>
</feature>
<keyword evidence="8" id="KW-0456">Lyase</keyword>
<dbReference type="Gene3D" id="3.40.50.1220">
    <property type="entry name" value="TPP-binding domain"/>
    <property type="match status" value="1"/>
</dbReference>
<dbReference type="Proteomes" id="UP001280581">
    <property type="component" value="Unassembled WGS sequence"/>
</dbReference>
<feature type="domain" description="Thiamine pyrophosphate enzyme central" evidence="11">
    <location>
        <begin position="203"/>
        <end position="338"/>
    </location>
</feature>
<evidence type="ECO:0000313" key="14">
    <source>
        <dbReference type="EMBL" id="KAK3202322.1"/>
    </source>
</evidence>
<reference evidence="14 15" key="1">
    <citation type="submission" date="2021-02" db="EMBL/GenBank/DDBJ databases">
        <title>Genome assembly of Pseudopithomyces chartarum.</title>
        <authorList>
            <person name="Jauregui R."/>
            <person name="Singh J."/>
            <person name="Voisey C."/>
        </authorList>
    </citation>
    <scope>NUCLEOTIDE SEQUENCE [LARGE SCALE GENOMIC DNA]</scope>
    <source>
        <strain evidence="14 15">AGR01</strain>
    </source>
</reference>
<comment type="similarity">
    <text evidence="2 10">Belongs to the TPP enzyme family.</text>
</comment>
<evidence type="ECO:0000256" key="1">
    <source>
        <dbReference type="ARBA" id="ARBA00001964"/>
    </source>
</evidence>
<dbReference type="InterPro" id="IPR047214">
    <property type="entry name" value="TPP_PDC_IPDC"/>
</dbReference>
<sequence length="580" mass="63876">MSSKTVSLATYLFIRLRQLGVGAMQKGVPGGFFLLALDQMKSTGLRWVGNCNELNAGYAADGYARIKGISALFTQYGVGELSALNAVAGSYAEFSPVVHMVGCPSRKTYQTEGIVQHSLGDGNLRVHAGIWKNYTVAQAALIEPRTATDLVDKTLQTCVQESRPVYLEIPSDMITLQVQKDSLANLLRVFPPANDPKREDQVIDTILNQMYASKQPYILVDGLAAPDQIIDEINEFSRVTGFPTMSYTFGGGIVDGSLLNYHGVYAGKFGKLDFTSYTDTADLALLFSPFLTNVNTQGYTSIPPKDITICFHRKAIEIGDKESHFLHVKSFLRKLLQKIDISRLPNPAKASSIPKIRDVQKSLPPPDLSAPIDQDTFYLRLSSYFRPKDVIVCANATPLPGGRDFVLPPKTTLINSPIWLSIGHMLPAAQGISLAQRELKTGGRTILLEGDGSFQVSAQELSTIIKHKLDVCIFLINNDGYTYERMIHGAEEDYNDIARWNYLLAPEMMGAPRKGEGDYKVETYDVGTWGDLMPVLESASFGDGKGLKIVNVRMDRMDMASRFKPALKAQGDLLRAIPVE</sequence>
<feature type="domain" description="Thiamine pyrophosphate enzyme N-terminal TPP-binding" evidence="13">
    <location>
        <begin position="8"/>
        <end position="112"/>
    </location>
</feature>
<dbReference type="GO" id="GO:0005829">
    <property type="term" value="C:cytosol"/>
    <property type="evidence" value="ECO:0007669"/>
    <property type="project" value="TreeGrafter"/>
</dbReference>
<evidence type="ECO:0000256" key="4">
    <source>
        <dbReference type="ARBA" id="ARBA00022723"/>
    </source>
</evidence>
<proteinExistence type="inferred from homology"/>
<dbReference type="PANTHER" id="PTHR43452">
    <property type="entry name" value="PYRUVATE DECARBOXYLASE"/>
    <property type="match status" value="1"/>
</dbReference>
<dbReference type="SUPFAM" id="SSF52467">
    <property type="entry name" value="DHS-like NAD/FAD-binding domain"/>
    <property type="match status" value="1"/>
</dbReference>
<evidence type="ECO:0000256" key="2">
    <source>
        <dbReference type="ARBA" id="ARBA00007812"/>
    </source>
</evidence>
<dbReference type="CDD" id="cd07038">
    <property type="entry name" value="TPP_PYR_PDC_IPDC_like"/>
    <property type="match status" value="1"/>
</dbReference>
<accession>A0AAN6LQC3</accession>
<dbReference type="InterPro" id="IPR029035">
    <property type="entry name" value="DHS-like_NAD/FAD-binding_dom"/>
</dbReference>
<name>A0AAN6LQC3_9PLEO</name>
<evidence type="ECO:0000256" key="3">
    <source>
        <dbReference type="ARBA" id="ARBA00014422"/>
    </source>
</evidence>
<keyword evidence="6 9" id="KW-0460">Magnesium</keyword>
<dbReference type="Pfam" id="PF02775">
    <property type="entry name" value="TPP_enzyme_C"/>
    <property type="match status" value="1"/>
</dbReference>
<dbReference type="InterPro" id="IPR011766">
    <property type="entry name" value="TPP_enzyme_TPP-bd"/>
</dbReference>
<dbReference type="GO" id="GO:0000287">
    <property type="term" value="F:magnesium ion binding"/>
    <property type="evidence" value="ECO:0007669"/>
    <property type="project" value="InterPro"/>
</dbReference>
<organism evidence="14 15">
    <name type="scientific">Pseudopithomyces chartarum</name>
    <dbReference type="NCBI Taxonomy" id="1892770"/>
    <lineage>
        <taxon>Eukaryota</taxon>
        <taxon>Fungi</taxon>
        <taxon>Dikarya</taxon>
        <taxon>Ascomycota</taxon>
        <taxon>Pezizomycotina</taxon>
        <taxon>Dothideomycetes</taxon>
        <taxon>Pleosporomycetidae</taxon>
        <taxon>Pleosporales</taxon>
        <taxon>Massarineae</taxon>
        <taxon>Didymosphaeriaceae</taxon>
        <taxon>Pseudopithomyces</taxon>
    </lineage>
</organism>
<evidence type="ECO:0000256" key="9">
    <source>
        <dbReference type="PIRSR" id="PIRSR036565-2"/>
    </source>
</evidence>
<dbReference type="InterPro" id="IPR047213">
    <property type="entry name" value="TPP_PYR_PDC_IPDC-like"/>
</dbReference>
<evidence type="ECO:0000259" key="11">
    <source>
        <dbReference type="Pfam" id="PF00205"/>
    </source>
</evidence>
<comment type="cofactor">
    <cofactor evidence="1">
        <name>thiamine diphosphate</name>
        <dbReference type="ChEBI" id="CHEBI:58937"/>
    </cofactor>
</comment>
<evidence type="ECO:0000313" key="15">
    <source>
        <dbReference type="Proteomes" id="UP001280581"/>
    </source>
</evidence>
<keyword evidence="15" id="KW-1185">Reference proteome</keyword>
<evidence type="ECO:0000259" key="13">
    <source>
        <dbReference type="Pfam" id="PF02776"/>
    </source>
</evidence>
<evidence type="ECO:0000256" key="8">
    <source>
        <dbReference type="ARBA" id="ARBA00023239"/>
    </source>
</evidence>
<protein>
    <recommendedName>
        <fullName evidence="3">Pyruvate decarboxylase</fullName>
    </recommendedName>
</protein>
<dbReference type="SUPFAM" id="SSF52518">
    <property type="entry name" value="Thiamin diphosphate-binding fold (THDP-binding)"/>
    <property type="match status" value="2"/>
</dbReference>
<feature type="binding site" evidence="9">
    <location>
        <position position="480"/>
    </location>
    <ligand>
        <name>Mg(2+)</name>
        <dbReference type="ChEBI" id="CHEBI:18420"/>
    </ligand>
</feature>
<dbReference type="AlphaFoldDB" id="A0AAN6LQC3"/>
<evidence type="ECO:0000259" key="12">
    <source>
        <dbReference type="Pfam" id="PF02775"/>
    </source>
</evidence>
<dbReference type="InterPro" id="IPR012000">
    <property type="entry name" value="Thiamin_PyroP_enz_cen_dom"/>
</dbReference>
<dbReference type="PANTHER" id="PTHR43452:SF11">
    <property type="entry name" value="PYRUVATE DECARBOXYLASE"/>
    <property type="match status" value="1"/>
</dbReference>
<evidence type="ECO:0000256" key="10">
    <source>
        <dbReference type="RuleBase" id="RU362132"/>
    </source>
</evidence>
<dbReference type="FunFam" id="3.40.50.970:FF:000024">
    <property type="entry name" value="Pyruvate decarboxylase isozyme"/>
    <property type="match status" value="1"/>
</dbReference>
<dbReference type="Pfam" id="PF02776">
    <property type="entry name" value="TPP_enzyme_N"/>
    <property type="match status" value="1"/>
</dbReference>
<dbReference type="GO" id="GO:0000949">
    <property type="term" value="P:aromatic amino acid family catabolic process to alcohol via Ehrlich pathway"/>
    <property type="evidence" value="ECO:0007669"/>
    <property type="project" value="TreeGrafter"/>
</dbReference>
<feature type="domain" description="Thiamine pyrophosphate enzyme TPP-binding" evidence="12">
    <location>
        <begin position="409"/>
        <end position="487"/>
    </location>
</feature>
<dbReference type="PIRSF" id="PIRSF036565">
    <property type="entry name" value="Pyruvt_ip_decrb"/>
    <property type="match status" value="1"/>
</dbReference>
<dbReference type="CDD" id="cd02005">
    <property type="entry name" value="TPP_PDC_IPDC"/>
    <property type="match status" value="1"/>
</dbReference>
<feature type="binding site" evidence="9">
    <location>
        <position position="451"/>
    </location>
    <ligand>
        <name>Mg(2+)</name>
        <dbReference type="ChEBI" id="CHEBI:18420"/>
    </ligand>
</feature>
<evidence type="ECO:0000256" key="7">
    <source>
        <dbReference type="ARBA" id="ARBA00023052"/>
    </source>
</evidence>
<dbReference type="Pfam" id="PF00205">
    <property type="entry name" value="TPP_enzyme_M"/>
    <property type="match status" value="1"/>
</dbReference>
<dbReference type="EMBL" id="WVTA01000014">
    <property type="protein sequence ID" value="KAK3202322.1"/>
    <property type="molecule type" value="Genomic_DNA"/>
</dbReference>
<dbReference type="InterPro" id="IPR029061">
    <property type="entry name" value="THDP-binding"/>
</dbReference>
<dbReference type="Gene3D" id="3.40.50.970">
    <property type="match status" value="2"/>
</dbReference>
<dbReference type="GO" id="GO:0004737">
    <property type="term" value="F:pyruvate decarboxylase activity"/>
    <property type="evidence" value="ECO:0007669"/>
    <property type="project" value="TreeGrafter"/>
</dbReference>
<keyword evidence="5" id="KW-0210">Decarboxylase</keyword>
<evidence type="ECO:0000256" key="6">
    <source>
        <dbReference type="ARBA" id="ARBA00022842"/>
    </source>
</evidence>
<comment type="cofactor">
    <cofactor evidence="9">
        <name>Mg(2+)</name>
        <dbReference type="ChEBI" id="CHEBI:18420"/>
    </cofactor>
    <text evidence="9">Binds 1 Mg(2+) per subunit.</text>
</comment>